<keyword evidence="2" id="KW-1185">Reference proteome</keyword>
<dbReference type="AlphaFoldDB" id="A0A1I7W888"/>
<protein>
    <submittedName>
        <fullName evidence="3">Uncharacterized protein</fullName>
    </submittedName>
</protein>
<proteinExistence type="predicted"/>
<evidence type="ECO:0000313" key="3">
    <source>
        <dbReference type="WBParaSite" id="Hba_00862"/>
    </source>
</evidence>
<reference evidence="3" key="1">
    <citation type="submission" date="2016-11" db="UniProtKB">
        <authorList>
            <consortium name="WormBaseParasite"/>
        </authorList>
    </citation>
    <scope>IDENTIFICATION</scope>
</reference>
<dbReference type="Proteomes" id="UP000095283">
    <property type="component" value="Unplaced"/>
</dbReference>
<dbReference type="WBParaSite" id="Hba_00862">
    <property type="protein sequence ID" value="Hba_00862"/>
    <property type="gene ID" value="Hba_00862"/>
</dbReference>
<evidence type="ECO:0000256" key="1">
    <source>
        <dbReference type="SAM" id="MobiDB-lite"/>
    </source>
</evidence>
<accession>A0A1I7W888</accession>
<sequence>MNFKVGSAQWNTQMGGKLDGGWIGPSGVHVAARLRAMPEPAMGHSRVGSTPCGYKQTQNVTSYIQVSWDLTSSKGTSSAMAHARLIGRDWLSSGQNAQLASSARESTRETSGERQNTV</sequence>
<name>A0A1I7W888_HETBA</name>
<evidence type="ECO:0000313" key="2">
    <source>
        <dbReference type="Proteomes" id="UP000095283"/>
    </source>
</evidence>
<feature type="region of interest" description="Disordered" evidence="1">
    <location>
        <begin position="96"/>
        <end position="118"/>
    </location>
</feature>
<organism evidence="2 3">
    <name type="scientific">Heterorhabditis bacteriophora</name>
    <name type="common">Entomopathogenic nematode worm</name>
    <dbReference type="NCBI Taxonomy" id="37862"/>
    <lineage>
        <taxon>Eukaryota</taxon>
        <taxon>Metazoa</taxon>
        <taxon>Ecdysozoa</taxon>
        <taxon>Nematoda</taxon>
        <taxon>Chromadorea</taxon>
        <taxon>Rhabditida</taxon>
        <taxon>Rhabditina</taxon>
        <taxon>Rhabditomorpha</taxon>
        <taxon>Strongyloidea</taxon>
        <taxon>Heterorhabditidae</taxon>
        <taxon>Heterorhabditis</taxon>
    </lineage>
</organism>